<evidence type="ECO:0000256" key="1">
    <source>
        <dbReference type="SAM" id="MobiDB-lite"/>
    </source>
</evidence>
<evidence type="ECO:0000313" key="3">
    <source>
        <dbReference type="EMBL" id="GAQ86313.1"/>
    </source>
</evidence>
<keyword evidence="4" id="KW-1185">Reference proteome</keyword>
<name>A0A1Y1I714_KLENI</name>
<accession>A0A1Y1I714</accession>
<sequence length="871" mass="93909">MGHLVLTCALLELVLRCQSALALSFDHCVRLYRKLLARLEVRPTGFCAGKDSAPGHGTLQMELATFLMHRGEVERAYDAVKPLLLSSLHKHVPIYHVYVGLLQHALWLNSVEADARRVQSDAQSAAGASVRTHEHLRLAASHFETAESLEPDSPLIFNLRRQLEAAAAELGPAAGRAPGVVERLSREVMIQKLTSLCEKTHDVECYESLLLLLEAEDPVDPAALERCYLELLQVDPGAEAGLTGLRTLYEKGDVSVTVFMAALAKFLEAEPRDTTAWGDLLGCIERWWVAAKDSANSPPITLGITADSARVHSTRGRSLGGPEVGSLRRSDDVARDFADVWLWRLDSWREQQFGRDVLRHDWDLFLRTTDNETRGGGGRMGVAEKERGSGGVERGLIEGGDRENELATWLRTKAAVSAYLYGPPNEYAQSVLRLFRCEGGKGFDGEKFARELEARFGEAEAYVKVLRRERKRRDERFWEGAREREAAVRGKEKHKKDLLASLVKSTEASGLQGGLVTGRELIQSTSGKGLQSMEANEGPELEAGSGAKPGVRRGFRGMLLQHTQAAPSGIADRSLSKGLVIAEVPAMTDVKSVSAPPLTGAAAGLGGISEWLRSMYPRGEVAKSLAETETVEPSVSGLTAGPSGTGKSVSVAADQTTAVVAVEEKDSGNLREEDESVFGVLEIADEWLAEVEEERVTSRTTGRQRGDTTRTGIGGQWGGGRESSGESESSDESGEESDEEDDDVSGKAPRKRGRKNVSGGNRSGGETKSSGRGGAVSSLDSGEESGEGSDDVSNGESGGVSSGESSGESEDVRRPGRKESSSDESDDVSSGESGDVSDDDQEAAKGKRVERLTVRQQALKRKREERELGTG</sequence>
<dbReference type="PANTHER" id="PTHR36720:SF1">
    <property type="entry name" value="TAF RNA POLYMERASE I SUBUNIT A"/>
    <property type="match status" value="1"/>
</dbReference>
<protein>
    <submittedName>
        <fullName evidence="3">Uncharacterized protein</fullName>
    </submittedName>
</protein>
<feature type="region of interest" description="Disordered" evidence="1">
    <location>
        <begin position="693"/>
        <end position="871"/>
    </location>
</feature>
<feature type="compositionally biased region" description="Basic and acidic residues" evidence="1">
    <location>
        <begin position="810"/>
        <end position="821"/>
    </location>
</feature>
<feature type="compositionally biased region" description="Acidic residues" evidence="1">
    <location>
        <begin position="822"/>
        <end position="841"/>
    </location>
</feature>
<dbReference type="EMBL" id="DF237231">
    <property type="protein sequence ID" value="GAQ86313.1"/>
    <property type="molecule type" value="Genomic_DNA"/>
</dbReference>
<feature type="region of interest" description="Disordered" evidence="1">
    <location>
        <begin position="375"/>
        <end position="395"/>
    </location>
</feature>
<feature type="compositionally biased region" description="Polar residues" evidence="1">
    <location>
        <begin position="758"/>
        <end position="770"/>
    </location>
</feature>
<dbReference type="Proteomes" id="UP000054558">
    <property type="component" value="Unassembled WGS sequence"/>
</dbReference>
<feature type="region of interest" description="Disordered" evidence="1">
    <location>
        <begin position="627"/>
        <end position="650"/>
    </location>
</feature>
<feature type="compositionally biased region" description="Acidic residues" evidence="1">
    <location>
        <begin position="728"/>
        <end position="743"/>
    </location>
</feature>
<feature type="chain" id="PRO_5013186153" evidence="2">
    <location>
        <begin position="23"/>
        <end position="871"/>
    </location>
</feature>
<dbReference type="AlphaFoldDB" id="A0A1Y1I714"/>
<feature type="compositionally biased region" description="Basic and acidic residues" evidence="1">
    <location>
        <begin position="862"/>
        <end position="871"/>
    </location>
</feature>
<evidence type="ECO:0000256" key="2">
    <source>
        <dbReference type="SAM" id="SignalP"/>
    </source>
</evidence>
<feature type="compositionally biased region" description="Gly residues" evidence="1">
    <location>
        <begin position="712"/>
        <end position="722"/>
    </location>
</feature>
<organism evidence="3 4">
    <name type="scientific">Klebsormidium nitens</name>
    <name type="common">Green alga</name>
    <name type="synonym">Ulothrix nitens</name>
    <dbReference type="NCBI Taxonomy" id="105231"/>
    <lineage>
        <taxon>Eukaryota</taxon>
        <taxon>Viridiplantae</taxon>
        <taxon>Streptophyta</taxon>
        <taxon>Klebsormidiophyceae</taxon>
        <taxon>Klebsormidiales</taxon>
        <taxon>Klebsormidiaceae</taxon>
        <taxon>Klebsormidium</taxon>
    </lineage>
</organism>
<feature type="compositionally biased region" description="Basic and acidic residues" evidence="1">
    <location>
        <begin position="842"/>
        <end position="853"/>
    </location>
</feature>
<evidence type="ECO:0000313" key="4">
    <source>
        <dbReference type="Proteomes" id="UP000054558"/>
    </source>
</evidence>
<feature type="compositionally biased region" description="Acidic residues" evidence="1">
    <location>
        <begin position="781"/>
        <end position="790"/>
    </location>
</feature>
<gene>
    <name evidence="3" type="ORF">KFL_002820080</name>
</gene>
<dbReference type="PANTHER" id="PTHR36720">
    <property type="entry name" value="TAF RNA POLYMERASE I SUBUNIT A"/>
    <property type="match status" value="1"/>
</dbReference>
<feature type="region of interest" description="Disordered" evidence="1">
    <location>
        <begin position="526"/>
        <end position="547"/>
    </location>
</feature>
<proteinExistence type="predicted"/>
<reference evidence="3 4" key="1">
    <citation type="journal article" date="2014" name="Nat. Commun.">
        <title>Klebsormidium flaccidum genome reveals primary factors for plant terrestrial adaptation.</title>
        <authorList>
            <person name="Hori K."/>
            <person name="Maruyama F."/>
            <person name="Fujisawa T."/>
            <person name="Togashi T."/>
            <person name="Yamamoto N."/>
            <person name="Seo M."/>
            <person name="Sato S."/>
            <person name="Yamada T."/>
            <person name="Mori H."/>
            <person name="Tajima N."/>
            <person name="Moriyama T."/>
            <person name="Ikeuchi M."/>
            <person name="Watanabe M."/>
            <person name="Wada H."/>
            <person name="Kobayashi K."/>
            <person name="Saito M."/>
            <person name="Masuda T."/>
            <person name="Sasaki-Sekimoto Y."/>
            <person name="Mashiguchi K."/>
            <person name="Awai K."/>
            <person name="Shimojima M."/>
            <person name="Masuda S."/>
            <person name="Iwai M."/>
            <person name="Nobusawa T."/>
            <person name="Narise T."/>
            <person name="Kondo S."/>
            <person name="Saito H."/>
            <person name="Sato R."/>
            <person name="Murakawa M."/>
            <person name="Ihara Y."/>
            <person name="Oshima-Yamada Y."/>
            <person name="Ohtaka K."/>
            <person name="Satoh M."/>
            <person name="Sonobe K."/>
            <person name="Ishii M."/>
            <person name="Ohtani R."/>
            <person name="Kanamori-Sato M."/>
            <person name="Honoki R."/>
            <person name="Miyazaki D."/>
            <person name="Mochizuki H."/>
            <person name="Umetsu J."/>
            <person name="Higashi K."/>
            <person name="Shibata D."/>
            <person name="Kamiya Y."/>
            <person name="Sato N."/>
            <person name="Nakamura Y."/>
            <person name="Tabata S."/>
            <person name="Ida S."/>
            <person name="Kurokawa K."/>
            <person name="Ohta H."/>
        </authorList>
    </citation>
    <scope>NUCLEOTIDE SEQUENCE [LARGE SCALE GENOMIC DNA]</scope>
    <source>
        <strain evidence="3 4">NIES-2285</strain>
    </source>
</reference>
<keyword evidence="2" id="KW-0732">Signal</keyword>
<feature type="signal peptide" evidence="2">
    <location>
        <begin position="1"/>
        <end position="22"/>
    </location>
</feature>